<dbReference type="AlphaFoldDB" id="A0A645BPZ5"/>
<protein>
    <submittedName>
        <fullName evidence="2">Uncharacterized protein</fullName>
    </submittedName>
</protein>
<evidence type="ECO:0000313" key="2">
    <source>
        <dbReference type="EMBL" id="MPM67499.1"/>
    </source>
</evidence>
<proteinExistence type="predicted"/>
<reference evidence="2" key="1">
    <citation type="submission" date="2019-08" db="EMBL/GenBank/DDBJ databases">
        <authorList>
            <person name="Kucharzyk K."/>
            <person name="Murdoch R.W."/>
            <person name="Higgins S."/>
            <person name="Loffler F."/>
        </authorList>
    </citation>
    <scope>NUCLEOTIDE SEQUENCE</scope>
</reference>
<dbReference type="EMBL" id="VSSQ01021729">
    <property type="protein sequence ID" value="MPM67499.1"/>
    <property type="molecule type" value="Genomic_DNA"/>
</dbReference>
<keyword evidence="1" id="KW-0472">Membrane</keyword>
<keyword evidence="1" id="KW-0812">Transmembrane</keyword>
<name>A0A645BPZ5_9ZZZZ</name>
<keyword evidence="1" id="KW-1133">Transmembrane helix</keyword>
<feature type="transmembrane region" description="Helical" evidence="1">
    <location>
        <begin position="175"/>
        <end position="192"/>
    </location>
</feature>
<gene>
    <name evidence="2" type="ORF">SDC9_114422</name>
</gene>
<organism evidence="2">
    <name type="scientific">bioreactor metagenome</name>
    <dbReference type="NCBI Taxonomy" id="1076179"/>
    <lineage>
        <taxon>unclassified sequences</taxon>
        <taxon>metagenomes</taxon>
        <taxon>ecological metagenomes</taxon>
    </lineage>
</organism>
<evidence type="ECO:0000256" key="1">
    <source>
        <dbReference type="SAM" id="Phobius"/>
    </source>
</evidence>
<sequence>MVLGSALTVFFWAKWIGRVQHTGYHEYLPDEEIPFSMRFSLGVMALMVLGTGITTMWIFTNIFVPMSQSIFSFNPSLNWEALREVSNFSALVIFGAVALGGLLHYFLFWRGFRRDWVRLPFLCGENVSSQEAKAHEDVRSYDFHSVGGRIEHSHVASYYFRGIINEKLVTGCLNWGAWLIILVLIGNTLTVVR</sequence>
<feature type="transmembrane region" description="Helical" evidence="1">
    <location>
        <begin position="42"/>
        <end position="64"/>
    </location>
</feature>
<accession>A0A645BPZ5</accession>
<comment type="caution">
    <text evidence="2">The sequence shown here is derived from an EMBL/GenBank/DDBJ whole genome shotgun (WGS) entry which is preliminary data.</text>
</comment>
<feature type="transmembrane region" description="Helical" evidence="1">
    <location>
        <begin position="85"/>
        <end position="108"/>
    </location>
</feature>